<name>A0A7H9EM86_9LACO</name>
<evidence type="ECO:0000313" key="2">
    <source>
        <dbReference type="Proteomes" id="UP000510886"/>
    </source>
</evidence>
<sequence>MQSEKKLKSHEILTLIEEITLNDGEKYYEVSNMVQNGRAELAAARGYIKQVRILQLNIPRSQNVITYERYINENFFMPDENLDHFERWKRTSEMDEIVEKILRENHIA</sequence>
<reference evidence="1 2" key="1">
    <citation type="submission" date="2020-01" db="EMBL/GenBank/DDBJ databases">
        <title>Complete and circular genome sequences of six lactobacillus isolates from horses.</title>
        <authorList>
            <person name="Hassan H.M."/>
        </authorList>
    </citation>
    <scope>NUCLEOTIDE SEQUENCE [LARGE SCALE GENOMIC DNA]</scope>
    <source>
        <strain evidence="1 2">1A</strain>
    </source>
</reference>
<dbReference type="AlphaFoldDB" id="A0A7H9EM86"/>
<dbReference type="EMBL" id="CP047418">
    <property type="protein sequence ID" value="QLL78315.1"/>
    <property type="molecule type" value="Genomic_DNA"/>
</dbReference>
<dbReference type="RefSeq" id="WP_009550726.1">
    <property type="nucleotide sequence ID" value="NZ_CALVCX010000050.1"/>
</dbReference>
<organism evidence="1 2">
    <name type="scientific">Ligilactobacillus saerimneri</name>
    <dbReference type="NCBI Taxonomy" id="228229"/>
    <lineage>
        <taxon>Bacteria</taxon>
        <taxon>Bacillati</taxon>
        <taxon>Bacillota</taxon>
        <taxon>Bacilli</taxon>
        <taxon>Lactobacillales</taxon>
        <taxon>Lactobacillaceae</taxon>
        <taxon>Ligilactobacillus</taxon>
    </lineage>
</organism>
<dbReference type="GeneID" id="89600086"/>
<gene>
    <name evidence="1" type="ORF">GTO87_06760</name>
</gene>
<protein>
    <submittedName>
        <fullName evidence="1">Uncharacterized protein</fullName>
    </submittedName>
</protein>
<accession>A0A7H9EM86</accession>
<evidence type="ECO:0000313" key="1">
    <source>
        <dbReference type="EMBL" id="QLL78315.1"/>
    </source>
</evidence>
<proteinExistence type="predicted"/>
<dbReference type="Proteomes" id="UP000510886">
    <property type="component" value="Chromosome"/>
</dbReference>
<dbReference type="KEGG" id="lsw:GTO87_06760"/>